<dbReference type="PANTHER" id="PTHR13489:SF0">
    <property type="entry name" value="MINI-CHROMOSOME MAINTENANCE COMPLEX-BINDING PROTEIN"/>
    <property type="match status" value="1"/>
</dbReference>
<evidence type="ECO:0000256" key="3">
    <source>
        <dbReference type="SAM" id="MobiDB-lite"/>
    </source>
</evidence>
<dbReference type="AlphaFoldDB" id="A0A2K3E6P6"/>
<dbReference type="ExpressionAtlas" id="A0A2K3E6P6">
    <property type="expression patterns" value="differential"/>
</dbReference>
<dbReference type="Pfam" id="PF09739">
    <property type="entry name" value="MCM_bind"/>
    <property type="match status" value="4"/>
</dbReference>
<feature type="compositionally biased region" description="Gly residues" evidence="3">
    <location>
        <begin position="833"/>
        <end position="842"/>
    </location>
</feature>
<dbReference type="GeneID" id="5715361"/>
<evidence type="ECO:0000256" key="1">
    <source>
        <dbReference type="ARBA" id="ARBA00004123"/>
    </source>
</evidence>
<name>A0A2K3E6P6_CHLRE</name>
<dbReference type="STRING" id="3055.A0A2K3E6P6"/>
<dbReference type="Proteomes" id="UP000006906">
    <property type="component" value="Chromosome 1"/>
</dbReference>
<dbReference type="InterPro" id="IPR019140">
    <property type="entry name" value="MCM_complex-bd"/>
</dbReference>
<evidence type="ECO:0000313" key="4">
    <source>
        <dbReference type="EMBL" id="PNW88451.1"/>
    </source>
</evidence>
<feature type="region of interest" description="Disordered" evidence="3">
    <location>
        <begin position="223"/>
        <end position="296"/>
    </location>
</feature>
<gene>
    <name evidence="4" type="ORF">CHLRE_01g030150v5</name>
</gene>
<feature type="region of interest" description="Disordered" evidence="3">
    <location>
        <begin position="824"/>
        <end position="846"/>
    </location>
</feature>
<feature type="compositionally biased region" description="Gly residues" evidence="3">
    <location>
        <begin position="245"/>
        <end position="255"/>
    </location>
</feature>
<dbReference type="Gramene" id="PNW88451">
    <property type="protein sequence ID" value="PNW88451"/>
    <property type="gene ID" value="CHLRE_01g030150v5"/>
</dbReference>
<feature type="compositionally biased region" description="Low complexity" evidence="3">
    <location>
        <begin position="732"/>
        <end position="754"/>
    </location>
</feature>
<comment type="subcellular location">
    <subcellularLocation>
        <location evidence="1">Nucleus</location>
    </subcellularLocation>
</comment>
<feature type="compositionally biased region" description="Low complexity" evidence="3">
    <location>
        <begin position="158"/>
        <end position="175"/>
    </location>
</feature>
<proteinExistence type="predicted"/>
<evidence type="ECO:0000256" key="2">
    <source>
        <dbReference type="ARBA" id="ARBA00023242"/>
    </source>
</evidence>
<dbReference type="InParanoid" id="A0A2K3E6P6"/>
<keyword evidence="2" id="KW-0539">Nucleus</keyword>
<dbReference type="OrthoDB" id="329666at2759"/>
<feature type="compositionally biased region" description="Basic and acidic residues" evidence="3">
    <location>
        <begin position="180"/>
        <end position="189"/>
    </location>
</feature>
<dbReference type="PaxDb" id="3055-EDP09785"/>
<protein>
    <recommendedName>
        <fullName evidence="6">Mini-chromosome maintenance complex-binding protein</fullName>
    </recommendedName>
</protein>
<evidence type="ECO:0008006" key="6">
    <source>
        <dbReference type="Google" id="ProtNLM"/>
    </source>
</evidence>
<dbReference type="GO" id="GO:0003682">
    <property type="term" value="F:chromatin binding"/>
    <property type="evidence" value="ECO:0000318"/>
    <property type="project" value="GO_Central"/>
</dbReference>
<feature type="region of interest" description="Disordered" evidence="3">
    <location>
        <begin position="729"/>
        <end position="754"/>
    </location>
</feature>
<dbReference type="RefSeq" id="XP_001690047.2">
    <property type="nucleotide sequence ID" value="XM_001689995.3"/>
</dbReference>
<sequence length="892" mass="90842">MTSPEIAVRPVEAIQKLYQQAGCPAEADGDWGVVKYFQEAVNGLGHGEIPRLDKQSADRLPHHSLVRFTGMVQDLLNPEYYVGAFQQPSGQWVTSKFCDPDMPDDAPQSASPIIWERRPVVLVPVPGLSSWSLSALPAVPAKDVHAPAAMANTTTLVAQAQPQQAQQQQAQQQPARAKRERSSDADAQHDSVAAELRVASTGGAAVLSPRAGANAAAAAADAAAPGADAGEESMSHDTGLSEDQGPGGATAGAGSPGEAEGAARPRVRRREDPTAARVVGDIEAANDRGAPFPGTSAPAGPAGTGCDTCAGGHGCAQHPAGANAGAQQAATPSEVPGSCIVYLYDNAPALPLHEVVEVVGVLSHVPQLAQLEYDNQDPHLAQELASLGLGSEGVGRSVSGTGGDAAMGEAADRGVLAAQGERLAFEAIRAAHPPTSKVMRLHAILVRRQPNLVPAATTAAAALASAAAALAPAAAAEAAAATTPAAGSADTAARRARALALLRWALGGDSLAAEYVLLQLLSRVVNRGDPNALGQLALNISRCPGAVTSATSAASASAPPATAASAVGSAVAAAAAHSSPALAADLLAGRGVSGFAAALQAAVSCMVPLSVALPLSVEGCNSLSWSPVRDVSRERTAPSPLQLAPGTVLLLDETVMAPGQLSSQGVVSMQALMTLARQQELLYDFETFQHPVPLDLPLIVLTQGRSLLRDCLPLRLPLTATQPFPSAEAVLASGGRPPAAASPATSPPSSFGGAAIEPAATPVATANVSMGDGAATASAAAAADVDLAAVRSYLAAARAEQGYELAEGMAQVLEQWFVGQRRAAQAHQQGQGPQQGQGGAADGGMTPEEFHLKLTLARLLVLSHGETRLTRERWQQLLQLEHTREARLRVVG</sequence>
<dbReference type="EMBL" id="CM008962">
    <property type="protein sequence ID" value="PNW88451.1"/>
    <property type="molecule type" value="Genomic_DNA"/>
</dbReference>
<dbReference type="FunCoup" id="A0A2K3E6P6">
    <property type="interactions" value="1664"/>
</dbReference>
<dbReference type="PANTHER" id="PTHR13489">
    <property type="entry name" value="MINI-CHROMOSOME MAINTENANCE COMPLEX-BINDING PROTEIN"/>
    <property type="match status" value="1"/>
</dbReference>
<dbReference type="GO" id="GO:0006261">
    <property type="term" value="P:DNA-templated DNA replication"/>
    <property type="evidence" value="ECO:0000318"/>
    <property type="project" value="GO_Central"/>
</dbReference>
<accession>A0A2K3E6P6</accession>
<dbReference type="GO" id="GO:0005634">
    <property type="term" value="C:nucleus"/>
    <property type="evidence" value="ECO:0007669"/>
    <property type="project" value="UniProtKB-SubCell"/>
</dbReference>
<dbReference type="KEGG" id="cre:CHLRE_01g030150v5"/>
<evidence type="ECO:0000313" key="5">
    <source>
        <dbReference type="Proteomes" id="UP000006906"/>
    </source>
</evidence>
<reference evidence="4 5" key="1">
    <citation type="journal article" date="2007" name="Science">
        <title>The Chlamydomonas genome reveals the evolution of key animal and plant functions.</title>
        <authorList>
            <person name="Merchant S.S."/>
            <person name="Prochnik S.E."/>
            <person name="Vallon O."/>
            <person name="Harris E.H."/>
            <person name="Karpowicz S.J."/>
            <person name="Witman G.B."/>
            <person name="Terry A."/>
            <person name="Salamov A."/>
            <person name="Fritz-Laylin L.K."/>
            <person name="Marechal-Drouard L."/>
            <person name="Marshall W.F."/>
            <person name="Qu L.H."/>
            <person name="Nelson D.R."/>
            <person name="Sanderfoot A.A."/>
            <person name="Spalding M.H."/>
            <person name="Kapitonov V.V."/>
            <person name="Ren Q."/>
            <person name="Ferris P."/>
            <person name="Lindquist E."/>
            <person name="Shapiro H."/>
            <person name="Lucas S.M."/>
            <person name="Grimwood J."/>
            <person name="Schmutz J."/>
            <person name="Cardol P."/>
            <person name="Cerutti H."/>
            <person name="Chanfreau G."/>
            <person name="Chen C.L."/>
            <person name="Cognat V."/>
            <person name="Croft M.T."/>
            <person name="Dent R."/>
            <person name="Dutcher S."/>
            <person name="Fernandez E."/>
            <person name="Fukuzawa H."/>
            <person name="Gonzalez-Ballester D."/>
            <person name="Gonzalez-Halphen D."/>
            <person name="Hallmann A."/>
            <person name="Hanikenne M."/>
            <person name="Hippler M."/>
            <person name="Inwood W."/>
            <person name="Jabbari K."/>
            <person name="Kalanon M."/>
            <person name="Kuras R."/>
            <person name="Lefebvre P.A."/>
            <person name="Lemaire S.D."/>
            <person name="Lobanov A.V."/>
            <person name="Lohr M."/>
            <person name="Manuell A."/>
            <person name="Meier I."/>
            <person name="Mets L."/>
            <person name="Mittag M."/>
            <person name="Mittelmeier T."/>
            <person name="Moroney J.V."/>
            <person name="Moseley J."/>
            <person name="Napoli C."/>
            <person name="Nedelcu A.M."/>
            <person name="Niyogi K."/>
            <person name="Novoselov S.V."/>
            <person name="Paulsen I.T."/>
            <person name="Pazour G."/>
            <person name="Purton S."/>
            <person name="Ral J.P."/>
            <person name="Riano-Pachon D.M."/>
            <person name="Riekhof W."/>
            <person name="Rymarquis L."/>
            <person name="Schroda M."/>
            <person name="Stern D."/>
            <person name="Umen J."/>
            <person name="Willows R."/>
            <person name="Wilson N."/>
            <person name="Zimmer S.L."/>
            <person name="Allmer J."/>
            <person name="Balk J."/>
            <person name="Bisova K."/>
            <person name="Chen C.J."/>
            <person name="Elias M."/>
            <person name="Gendler K."/>
            <person name="Hauser C."/>
            <person name="Lamb M.R."/>
            <person name="Ledford H."/>
            <person name="Long J.C."/>
            <person name="Minagawa J."/>
            <person name="Page M.D."/>
            <person name="Pan J."/>
            <person name="Pootakham W."/>
            <person name="Roje S."/>
            <person name="Rose A."/>
            <person name="Stahlberg E."/>
            <person name="Terauchi A.M."/>
            <person name="Yang P."/>
            <person name="Ball S."/>
            <person name="Bowler C."/>
            <person name="Dieckmann C.L."/>
            <person name="Gladyshev V.N."/>
            <person name="Green P."/>
            <person name="Jorgensen R."/>
            <person name="Mayfield S."/>
            <person name="Mueller-Roeber B."/>
            <person name="Rajamani S."/>
            <person name="Sayre R.T."/>
            <person name="Brokstein P."/>
            <person name="Dubchak I."/>
            <person name="Goodstein D."/>
            <person name="Hornick L."/>
            <person name="Huang Y.W."/>
            <person name="Jhaveri J."/>
            <person name="Luo Y."/>
            <person name="Martinez D."/>
            <person name="Ngau W.C."/>
            <person name="Otillar B."/>
            <person name="Poliakov A."/>
            <person name="Porter A."/>
            <person name="Szajkowski L."/>
            <person name="Werner G."/>
            <person name="Zhou K."/>
            <person name="Grigoriev I.V."/>
            <person name="Rokhsar D.S."/>
            <person name="Grossman A.R."/>
        </authorList>
    </citation>
    <scope>NUCLEOTIDE SEQUENCE [LARGE SCALE GENOMIC DNA]</scope>
    <source>
        <strain evidence="5">CC-503</strain>
    </source>
</reference>
<organism evidence="4 5">
    <name type="scientific">Chlamydomonas reinhardtii</name>
    <name type="common">Chlamydomonas smithii</name>
    <dbReference type="NCBI Taxonomy" id="3055"/>
    <lineage>
        <taxon>Eukaryota</taxon>
        <taxon>Viridiplantae</taxon>
        <taxon>Chlorophyta</taxon>
        <taxon>core chlorophytes</taxon>
        <taxon>Chlorophyceae</taxon>
        <taxon>CS clade</taxon>
        <taxon>Chlamydomonadales</taxon>
        <taxon>Chlamydomonadaceae</taxon>
        <taxon>Chlamydomonas</taxon>
    </lineage>
</organism>
<keyword evidence="5" id="KW-1185">Reference proteome</keyword>
<feature type="region of interest" description="Disordered" evidence="3">
    <location>
        <begin position="156"/>
        <end position="190"/>
    </location>
</feature>